<evidence type="ECO:0000313" key="3">
    <source>
        <dbReference type="Proteomes" id="UP000095085"/>
    </source>
</evidence>
<evidence type="ECO:0000256" key="1">
    <source>
        <dbReference type="SAM" id="Phobius"/>
    </source>
</evidence>
<dbReference type="Proteomes" id="UP000095085">
    <property type="component" value="Unassembled WGS sequence"/>
</dbReference>
<feature type="transmembrane region" description="Helical" evidence="1">
    <location>
        <begin position="21"/>
        <end position="38"/>
    </location>
</feature>
<reference evidence="3" key="1">
    <citation type="submission" date="2016-05" db="EMBL/GenBank/DDBJ databases">
        <title>Comparative genomics of biotechnologically important yeasts.</title>
        <authorList>
            <consortium name="DOE Joint Genome Institute"/>
            <person name="Riley R."/>
            <person name="Haridas S."/>
            <person name="Wolfe K.H."/>
            <person name="Lopes M.R."/>
            <person name="Hittinger C.T."/>
            <person name="Goker M."/>
            <person name="Salamov A."/>
            <person name="Wisecaver J."/>
            <person name="Long T.M."/>
            <person name="Aerts A.L."/>
            <person name="Barry K."/>
            <person name="Choi C."/>
            <person name="Clum A."/>
            <person name="Coughlan A.Y."/>
            <person name="Deshpande S."/>
            <person name="Douglass A.P."/>
            <person name="Hanson S.J."/>
            <person name="Klenk H.-P."/>
            <person name="Labutti K."/>
            <person name="Lapidus A."/>
            <person name="Lindquist E."/>
            <person name="Lipzen A."/>
            <person name="Meier-Kolthoff J.P."/>
            <person name="Ohm R.A."/>
            <person name="Otillar R.P."/>
            <person name="Pangilinan J."/>
            <person name="Peng Y."/>
            <person name="Rokas A."/>
            <person name="Rosa C.A."/>
            <person name="Scheuner C."/>
            <person name="Sibirny A.A."/>
            <person name="Slot J.C."/>
            <person name="Stielow J.B."/>
            <person name="Sun H."/>
            <person name="Kurtzman C.P."/>
            <person name="Blackwell M."/>
            <person name="Grigoriev I.V."/>
            <person name="Jeffries T.W."/>
        </authorList>
    </citation>
    <scope>NUCLEOTIDE SEQUENCE [LARGE SCALE GENOMIC DNA]</scope>
    <source>
        <strain evidence="3">NRRL Y-1933</strain>
    </source>
</reference>
<evidence type="ECO:0000313" key="2">
    <source>
        <dbReference type="EMBL" id="ODV66142.1"/>
    </source>
</evidence>
<keyword evidence="1" id="KW-1133">Transmembrane helix</keyword>
<gene>
    <name evidence="2" type="ORF">HYPBUDRAFT_222797</name>
</gene>
<dbReference type="AlphaFoldDB" id="A0A1E4RFV1"/>
<keyword evidence="3" id="KW-1185">Reference proteome</keyword>
<accession>A0A1E4RFV1</accession>
<dbReference type="EMBL" id="KV454543">
    <property type="protein sequence ID" value="ODV66142.1"/>
    <property type="molecule type" value="Genomic_DNA"/>
</dbReference>
<dbReference type="RefSeq" id="XP_020075209.1">
    <property type="nucleotide sequence ID" value="XM_020223108.1"/>
</dbReference>
<proteinExistence type="predicted"/>
<sequence>MLVHRFFTGKSRHSTLKHSKVLVYFICLFVIGLSYQSLGSRELSSQSLTMSTNIVFTSETKICI</sequence>
<keyword evidence="1" id="KW-0812">Transmembrane</keyword>
<protein>
    <submittedName>
        <fullName evidence="2">Uncharacterized protein</fullName>
    </submittedName>
</protein>
<dbReference type="GeneID" id="30997657"/>
<organism evidence="2 3">
    <name type="scientific">Hyphopichia burtonii NRRL Y-1933</name>
    <dbReference type="NCBI Taxonomy" id="984485"/>
    <lineage>
        <taxon>Eukaryota</taxon>
        <taxon>Fungi</taxon>
        <taxon>Dikarya</taxon>
        <taxon>Ascomycota</taxon>
        <taxon>Saccharomycotina</taxon>
        <taxon>Pichiomycetes</taxon>
        <taxon>Debaryomycetaceae</taxon>
        <taxon>Hyphopichia</taxon>
    </lineage>
</organism>
<name>A0A1E4RFV1_9ASCO</name>
<keyword evidence="1" id="KW-0472">Membrane</keyword>